<organism evidence="1 2">
    <name type="scientific">Cardiocondyla obscurior</name>
    <dbReference type="NCBI Taxonomy" id="286306"/>
    <lineage>
        <taxon>Eukaryota</taxon>
        <taxon>Metazoa</taxon>
        <taxon>Ecdysozoa</taxon>
        <taxon>Arthropoda</taxon>
        <taxon>Hexapoda</taxon>
        <taxon>Insecta</taxon>
        <taxon>Pterygota</taxon>
        <taxon>Neoptera</taxon>
        <taxon>Endopterygota</taxon>
        <taxon>Hymenoptera</taxon>
        <taxon>Apocrita</taxon>
        <taxon>Aculeata</taxon>
        <taxon>Formicoidea</taxon>
        <taxon>Formicidae</taxon>
        <taxon>Myrmicinae</taxon>
        <taxon>Cardiocondyla</taxon>
    </lineage>
</organism>
<dbReference type="AlphaFoldDB" id="A0AAW2EXH7"/>
<evidence type="ECO:0000313" key="2">
    <source>
        <dbReference type="Proteomes" id="UP001430953"/>
    </source>
</evidence>
<protein>
    <submittedName>
        <fullName evidence="1">Uncharacterized protein</fullName>
    </submittedName>
</protein>
<dbReference type="EMBL" id="JADYXP020000017">
    <property type="protein sequence ID" value="KAL0106710.1"/>
    <property type="molecule type" value="Genomic_DNA"/>
</dbReference>
<evidence type="ECO:0000313" key="1">
    <source>
        <dbReference type="EMBL" id="KAL0106710.1"/>
    </source>
</evidence>
<proteinExistence type="predicted"/>
<comment type="caution">
    <text evidence="1">The sequence shown here is derived from an EMBL/GenBank/DDBJ whole genome shotgun (WGS) entry which is preliminary data.</text>
</comment>
<reference evidence="1 2" key="1">
    <citation type="submission" date="2023-03" db="EMBL/GenBank/DDBJ databases">
        <title>High recombination rates correlate with genetic variation in Cardiocondyla obscurior ants.</title>
        <authorList>
            <person name="Errbii M."/>
        </authorList>
    </citation>
    <scope>NUCLEOTIDE SEQUENCE [LARGE SCALE GENOMIC DNA]</scope>
    <source>
        <strain evidence="1">Alpha-2009</strain>
        <tissue evidence="1">Whole body</tissue>
    </source>
</reference>
<gene>
    <name evidence="1" type="ORF">PUN28_015331</name>
</gene>
<sequence>MQMCFGKCFRCENGKMSRDSVASPALKIAILRSKGALDIIHVRALINARLTSLKEIFLAFYYSDCLKKKKEINKSGKKYK</sequence>
<keyword evidence="2" id="KW-1185">Reference proteome</keyword>
<dbReference type="Proteomes" id="UP001430953">
    <property type="component" value="Unassembled WGS sequence"/>
</dbReference>
<name>A0AAW2EXH7_9HYME</name>
<accession>A0AAW2EXH7</accession>